<proteinExistence type="predicted"/>
<dbReference type="Pfam" id="PF05703">
    <property type="entry name" value="Auxin_canalis"/>
    <property type="match status" value="1"/>
</dbReference>
<name>A0A0D3BU22_BRAOL</name>
<protein>
    <recommendedName>
        <fullName evidence="1">VAN3-binding protein-like auxin canalisation domain-containing protein</fullName>
    </recommendedName>
</protein>
<dbReference type="HOGENOM" id="CLU_1715790_0_0_1"/>
<organism evidence="2 3">
    <name type="scientific">Brassica oleracea var. oleracea</name>
    <dbReference type="NCBI Taxonomy" id="109376"/>
    <lineage>
        <taxon>Eukaryota</taxon>
        <taxon>Viridiplantae</taxon>
        <taxon>Streptophyta</taxon>
        <taxon>Embryophyta</taxon>
        <taxon>Tracheophyta</taxon>
        <taxon>Spermatophyta</taxon>
        <taxon>Magnoliopsida</taxon>
        <taxon>eudicotyledons</taxon>
        <taxon>Gunneridae</taxon>
        <taxon>Pentapetalae</taxon>
        <taxon>rosids</taxon>
        <taxon>malvids</taxon>
        <taxon>Brassicales</taxon>
        <taxon>Brassicaceae</taxon>
        <taxon>Brassiceae</taxon>
        <taxon>Brassica</taxon>
    </lineage>
</organism>
<dbReference type="STRING" id="109376.A0A0D3BU22"/>
<dbReference type="AlphaFoldDB" id="A0A0D3BU22"/>
<sequence length="153" mass="16947">MATMMPVTVNVNRFATHMPNTSPALTYAACYNTSWILRLHCWPSTKKVGDKPLLSVSIFVHAVRNNVLLAIPALLYAIKNYIRFTPPPPCLLSLEGMSRWLKLDMDVASAVTLADAQCMEAAKMSRAEREHLVSVVSAPSMFVMPKISGTHCR</sequence>
<dbReference type="eggNOG" id="KOG2234">
    <property type="taxonomic scope" value="Eukaryota"/>
</dbReference>
<dbReference type="InterPro" id="IPR008546">
    <property type="entry name" value="VAN3-bd-like_auxin_canal"/>
</dbReference>
<keyword evidence="3" id="KW-1185">Reference proteome</keyword>
<evidence type="ECO:0000259" key="1">
    <source>
        <dbReference type="Pfam" id="PF05703"/>
    </source>
</evidence>
<reference evidence="2 3" key="1">
    <citation type="journal article" date="2014" name="Genome Biol.">
        <title>Transcriptome and methylome profiling reveals relics of genome dominance in the mesopolyploid Brassica oleracea.</title>
        <authorList>
            <person name="Parkin I.A."/>
            <person name="Koh C."/>
            <person name="Tang H."/>
            <person name="Robinson S.J."/>
            <person name="Kagale S."/>
            <person name="Clarke W.E."/>
            <person name="Town C.D."/>
            <person name="Nixon J."/>
            <person name="Krishnakumar V."/>
            <person name="Bidwell S.L."/>
            <person name="Denoeud F."/>
            <person name="Belcram H."/>
            <person name="Links M.G."/>
            <person name="Just J."/>
            <person name="Clarke C."/>
            <person name="Bender T."/>
            <person name="Huebert T."/>
            <person name="Mason A.S."/>
            <person name="Pires J.C."/>
            <person name="Barker G."/>
            <person name="Moore J."/>
            <person name="Walley P.G."/>
            <person name="Manoli S."/>
            <person name="Batley J."/>
            <person name="Edwards D."/>
            <person name="Nelson M.N."/>
            <person name="Wang X."/>
            <person name="Paterson A.H."/>
            <person name="King G."/>
            <person name="Bancroft I."/>
            <person name="Chalhoub B."/>
            <person name="Sharpe A.G."/>
        </authorList>
    </citation>
    <scope>NUCLEOTIDE SEQUENCE</scope>
    <source>
        <strain evidence="2 3">cv. TO1000</strain>
    </source>
</reference>
<evidence type="ECO:0000313" key="3">
    <source>
        <dbReference type="Proteomes" id="UP000032141"/>
    </source>
</evidence>
<reference evidence="2" key="2">
    <citation type="submission" date="2015-03" db="UniProtKB">
        <authorList>
            <consortium name="EnsemblPlants"/>
        </authorList>
    </citation>
    <scope>IDENTIFICATION</scope>
</reference>
<dbReference type="EnsemblPlants" id="Bo4g069190.1">
    <property type="protein sequence ID" value="Bo4g069190.1"/>
    <property type="gene ID" value="Bo4g069190"/>
</dbReference>
<feature type="domain" description="VAN3-binding protein-like auxin canalisation" evidence="1">
    <location>
        <begin position="102"/>
        <end position="138"/>
    </location>
</feature>
<accession>A0A0D3BU22</accession>
<dbReference type="Proteomes" id="UP000032141">
    <property type="component" value="Chromosome C4"/>
</dbReference>
<dbReference type="Gramene" id="Bo4g069190.1">
    <property type="protein sequence ID" value="Bo4g069190.1"/>
    <property type="gene ID" value="Bo4g069190"/>
</dbReference>
<evidence type="ECO:0000313" key="2">
    <source>
        <dbReference type="EnsemblPlants" id="Bo4g069190.1"/>
    </source>
</evidence>